<gene>
    <name evidence="9" type="primary">recJ</name>
    <name evidence="9" type="ORF">PX52LOC_00467</name>
</gene>
<evidence type="ECO:0000259" key="6">
    <source>
        <dbReference type="Pfam" id="PF01368"/>
    </source>
</evidence>
<dbReference type="Gene3D" id="3.90.1640.30">
    <property type="match status" value="1"/>
</dbReference>
<dbReference type="GO" id="GO:0003676">
    <property type="term" value="F:nucleic acid binding"/>
    <property type="evidence" value="ECO:0007669"/>
    <property type="project" value="InterPro"/>
</dbReference>
<keyword evidence="4" id="KW-0378">Hydrolase</keyword>
<dbReference type="InterPro" id="IPR004610">
    <property type="entry name" value="RecJ"/>
</dbReference>
<comment type="similarity">
    <text evidence="1">Belongs to the RecJ family.</text>
</comment>
<keyword evidence="5 9" id="KW-0269">Exonuclease</keyword>
<dbReference type="NCBIfam" id="TIGR00644">
    <property type="entry name" value="recJ"/>
    <property type="match status" value="1"/>
</dbReference>
<evidence type="ECO:0000256" key="3">
    <source>
        <dbReference type="ARBA" id="ARBA00022722"/>
    </source>
</evidence>
<dbReference type="GO" id="GO:0006281">
    <property type="term" value="P:DNA repair"/>
    <property type="evidence" value="ECO:0007669"/>
    <property type="project" value="InterPro"/>
</dbReference>
<dbReference type="InterPro" id="IPR038763">
    <property type="entry name" value="DHH_sf"/>
</dbReference>
<dbReference type="Gene3D" id="3.10.310.30">
    <property type="match status" value="1"/>
</dbReference>
<evidence type="ECO:0000256" key="1">
    <source>
        <dbReference type="ARBA" id="ARBA00005915"/>
    </source>
</evidence>
<dbReference type="PANTHER" id="PTHR30255:SF2">
    <property type="entry name" value="SINGLE-STRANDED-DNA-SPECIFIC EXONUCLEASE RECJ"/>
    <property type="match status" value="1"/>
</dbReference>
<evidence type="ECO:0000256" key="5">
    <source>
        <dbReference type="ARBA" id="ARBA00022839"/>
    </source>
</evidence>
<feature type="domain" description="DDH" evidence="6">
    <location>
        <begin position="82"/>
        <end position="228"/>
    </location>
</feature>
<keyword evidence="10" id="KW-1185">Reference proteome</keyword>
<dbReference type="InterPro" id="IPR001667">
    <property type="entry name" value="DDH_dom"/>
</dbReference>
<dbReference type="InterPro" id="IPR051673">
    <property type="entry name" value="SSDNA_exonuclease_RecJ"/>
</dbReference>
<dbReference type="SUPFAM" id="SSF64182">
    <property type="entry name" value="DHH phosphoesterases"/>
    <property type="match status" value="1"/>
</dbReference>
<dbReference type="KEGG" id="lrs:PX52LOC_00467"/>
<sequence>MTPVVKQWHLVPHDDATIRRLTAELRIPLVVAQLLVNRGVRTADAATRFLNPVLTALHPPEKLPGVTAGAERVVQAIRDGRRIRVFGDYDADGVTGTAILYRLIDHLGGVADFYIPHRLDEGYGLNVEAIRKAKADGVGLMITVDCGITAVEEAEEARRQGVELIITDHHEPKDELPNADVLVHPRLPGGYPFDGLSGAGVAFKLAWVVAQLASNNQRVTPELRELLLDCVGLAALGLVADVVPLQDENRIFVKHGLARIAARPLLGLKALLEASKLKDAAIKAEDVSFRLAPRLNAAGRLGCALLVVELLTTKSPVKAREIAECLEGYNTQRQTIERRIATQAREMIAEHQLDGHSAFVLGSADWHQGVVGIVAGRLTEQFGKPTILVSLRPNDEPSTGSGRSIVGVELHEVLKDCEAVLESYGGHAFAAGVKVRPSNLDTFRTLFSAAVTKRFPNGLPRPRLVIDAEIPLASLTFGLMKDIDRLEPYGADNPKPRFLATALTIEGTPRRMGQGERHLSFRVRQGTTLIRAVAFGMGDRFDELMSAGGKCSLVFSPRLNEWQGYRSVEIEVTDFRAGHEVILE</sequence>
<dbReference type="Pfam" id="PF02272">
    <property type="entry name" value="DHHA1"/>
    <property type="match status" value="1"/>
</dbReference>
<evidence type="ECO:0000256" key="4">
    <source>
        <dbReference type="ARBA" id="ARBA00022801"/>
    </source>
</evidence>
<dbReference type="Proteomes" id="UP000324974">
    <property type="component" value="Chromosome"/>
</dbReference>
<dbReference type="GO" id="GO:0008409">
    <property type="term" value="F:5'-3' exonuclease activity"/>
    <property type="evidence" value="ECO:0007669"/>
    <property type="project" value="InterPro"/>
</dbReference>
<proteinExistence type="inferred from homology"/>
<dbReference type="AlphaFoldDB" id="A0A5C1A3G1"/>
<dbReference type="InterPro" id="IPR003156">
    <property type="entry name" value="DHHA1_dom"/>
</dbReference>
<evidence type="ECO:0000256" key="2">
    <source>
        <dbReference type="ARBA" id="ARBA00019841"/>
    </source>
</evidence>
<dbReference type="GO" id="GO:0006310">
    <property type="term" value="P:DNA recombination"/>
    <property type="evidence" value="ECO:0007669"/>
    <property type="project" value="InterPro"/>
</dbReference>
<feature type="domain" description="RecJ OB" evidence="8">
    <location>
        <begin position="466"/>
        <end position="574"/>
    </location>
</feature>
<evidence type="ECO:0000313" key="10">
    <source>
        <dbReference type="Proteomes" id="UP000324974"/>
    </source>
</evidence>
<dbReference type="EMBL" id="CP042425">
    <property type="protein sequence ID" value="QEL13609.1"/>
    <property type="molecule type" value="Genomic_DNA"/>
</dbReference>
<evidence type="ECO:0000259" key="7">
    <source>
        <dbReference type="Pfam" id="PF02272"/>
    </source>
</evidence>
<organism evidence="9 10">
    <name type="scientific">Limnoglobus roseus</name>
    <dbReference type="NCBI Taxonomy" id="2598579"/>
    <lineage>
        <taxon>Bacteria</taxon>
        <taxon>Pseudomonadati</taxon>
        <taxon>Planctomycetota</taxon>
        <taxon>Planctomycetia</taxon>
        <taxon>Gemmatales</taxon>
        <taxon>Gemmataceae</taxon>
        <taxon>Limnoglobus</taxon>
    </lineage>
</organism>
<dbReference type="InterPro" id="IPR041122">
    <property type="entry name" value="RecJ_OB"/>
</dbReference>
<dbReference type="Pfam" id="PF17768">
    <property type="entry name" value="RecJ_OB"/>
    <property type="match status" value="1"/>
</dbReference>
<name>A0A5C1A3G1_9BACT</name>
<evidence type="ECO:0000313" key="9">
    <source>
        <dbReference type="EMBL" id="QEL13609.1"/>
    </source>
</evidence>
<dbReference type="OrthoDB" id="9809852at2"/>
<protein>
    <recommendedName>
        <fullName evidence="2">Single-stranded-DNA-specific exonuclease RecJ</fullName>
    </recommendedName>
</protein>
<dbReference type="RefSeq" id="WP_149108566.1">
    <property type="nucleotide sequence ID" value="NZ_CP042425.1"/>
</dbReference>
<accession>A0A5C1A3G1</accession>
<dbReference type="PANTHER" id="PTHR30255">
    <property type="entry name" value="SINGLE-STRANDED-DNA-SPECIFIC EXONUCLEASE RECJ"/>
    <property type="match status" value="1"/>
</dbReference>
<evidence type="ECO:0000259" key="8">
    <source>
        <dbReference type="Pfam" id="PF17768"/>
    </source>
</evidence>
<dbReference type="Pfam" id="PF01368">
    <property type="entry name" value="DHH"/>
    <property type="match status" value="1"/>
</dbReference>
<feature type="domain" description="DHHA1" evidence="7">
    <location>
        <begin position="359"/>
        <end position="451"/>
    </location>
</feature>
<keyword evidence="3" id="KW-0540">Nuclease</keyword>
<reference evidence="10" key="1">
    <citation type="submission" date="2019-08" db="EMBL/GenBank/DDBJ databases">
        <title>Limnoglobus roseus gen. nov., sp. nov., a novel freshwater planctomycete with a giant genome from the family Gemmataceae.</title>
        <authorList>
            <person name="Kulichevskaya I.S."/>
            <person name="Naumoff D.G."/>
            <person name="Miroshnikov K."/>
            <person name="Ivanova A."/>
            <person name="Philippov D.A."/>
            <person name="Hakobyan A."/>
            <person name="Rijpstra I.C."/>
            <person name="Sinninghe Damste J.S."/>
            <person name="Liesack W."/>
            <person name="Dedysh S.N."/>
        </authorList>
    </citation>
    <scope>NUCLEOTIDE SEQUENCE [LARGE SCALE GENOMIC DNA]</scope>
    <source>
        <strain evidence="10">PX52</strain>
    </source>
</reference>